<evidence type="ECO:0000259" key="5">
    <source>
        <dbReference type="Pfam" id="PF01229"/>
    </source>
</evidence>
<evidence type="ECO:0000313" key="7">
    <source>
        <dbReference type="Proteomes" id="UP000178129"/>
    </source>
</evidence>
<evidence type="ECO:0000256" key="2">
    <source>
        <dbReference type="ARBA" id="ARBA00022801"/>
    </source>
</evidence>
<gene>
    <name evidence="6" type="ORF">RCO7_00691</name>
</gene>
<dbReference type="AlphaFoldDB" id="A0A1E1K1U3"/>
<keyword evidence="4" id="KW-0732">Signal</keyword>
<dbReference type="PANTHER" id="PTHR12631">
    <property type="entry name" value="ALPHA-L-IDURONIDASE"/>
    <property type="match status" value="1"/>
</dbReference>
<organism evidence="6 7">
    <name type="scientific">Rhynchosporium graminicola</name>
    <dbReference type="NCBI Taxonomy" id="2792576"/>
    <lineage>
        <taxon>Eukaryota</taxon>
        <taxon>Fungi</taxon>
        <taxon>Dikarya</taxon>
        <taxon>Ascomycota</taxon>
        <taxon>Pezizomycotina</taxon>
        <taxon>Leotiomycetes</taxon>
        <taxon>Helotiales</taxon>
        <taxon>Ploettnerulaceae</taxon>
        <taxon>Rhynchosporium</taxon>
    </lineage>
</organism>
<evidence type="ECO:0000256" key="3">
    <source>
        <dbReference type="ARBA" id="ARBA00023295"/>
    </source>
</evidence>
<dbReference type="PANTHER" id="PTHR12631:SF10">
    <property type="entry name" value="BETA-XYLOSIDASE-LIKE PROTEIN-RELATED"/>
    <property type="match status" value="1"/>
</dbReference>
<feature type="signal peptide" evidence="4">
    <location>
        <begin position="1"/>
        <end position="22"/>
    </location>
</feature>
<proteinExistence type="inferred from homology"/>
<comment type="similarity">
    <text evidence="1">Belongs to the glycosyl hydrolase 39 family.</text>
</comment>
<dbReference type="EMBL" id="FJUW01000005">
    <property type="protein sequence ID" value="CZS92068.1"/>
    <property type="molecule type" value="Genomic_DNA"/>
</dbReference>
<reference evidence="7" key="1">
    <citation type="submission" date="2016-03" db="EMBL/GenBank/DDBJ databases">
        <authorList>
            <person name="Ploux O."/>
        </authorList>
    </citation>
    <scope>NUCLEOTIDE SEQUENCE [LARGE SCALE GENOMIC DNA]</scope>
    <source>
        <strain evidence="7">UK7</strain>
    </source>
</reference>
<feature type="chain" id="PRO_5009445494" description="Glycosyl hydrolases family 39 N-terminal catalytic domain-containing protein" evidence="4">
    <location>
        <begin position="23"/>
        <end position="524"/>
    </location>
</feature>
<sequence>MLLYIFPAILIGFISSVPTVRAESQHLLQETKDGSAINITINWSVSIITSKTTNTLQVVVNPPLLRNNSVHDKCYESLATISADYVRFVPWFPYPLLSVPEIEAPIILPPETCITSWNFTYADELMADFYASTPDVSHMIDFSTTPGWMWLIPSWQQYDYPRDITVTDFGYNKGNELRDSSLKEVADYYERLVSWYVKGGFVDECGVYHHSGHNYTIEYWEVLNEIEAEHDMSPEYYNKIYDAIVEAIHKVSPDTKFVGLALGDNSKDMKYFESFLNPANHKPGTPIDFVSYHFYGMPSVASSESQAAQSFAQTDEFIVDVERIEEIRKRLSPSTRSTLNEIGTFDPQGTNVVNPGYEVPAEYFVWSGGVFAYVFAKVVTMGIDVVGESQLMGYPGQFPSVSLVDYWSGELNARGRVLHLLQQSFGPGDVVVETTFDGQNLGASIHAQAFITKSGERKILLINKLNRTTEVTINGSEGGKAEVVDLSTGGKMWKTLEVGGPNFNLTGWATVVLTEQWRERRSEL</sequence>
<name>A0A1E1K1U3_9HELO</name>
<dbReference type="InParanoid" id="A0A1E1K1U3"/>
<dbReference type="Gene3D" id="3.20.20.80">
    <property type="entry name" value="Glycosidases"/>
    <property type="match status" value="1"/>
</dbReference>
<protein>
    <recommendedName>
        <fullName evidence="5">Glycosyl hydrolases family 39 N-terminal catalytic domain-containing protein</fullName>
    </recommendedName>
</protein>
<dbReference type="Pfam" id="PF01229">
    <property type="entry name" value="Glyco_hydro_39"/>
    <property type="match status" value="1"/>
</dbReference>
<keyword evidence="7" id="KW-1185">Reference proteome</keyword>
<dbReference type="GO" id="GO:0004553">
    <property type="term" value="F:hydrolase activity, hydrolyzing O-glycosyl compounds"/>
    <property type="evidence" value="ECO:0007669"/>
    <property type="project" value="TreeGrafter"/>
</dbReference>
<keyword evidence="3" id="KW-0326">Glycosidase</keyword>
<dbReference type="SUPFAM" id="SSF51445">
    <property type="entry name" value="(Trans)glycosidases"/>
    <property type="match status" value="1"/>
</dbReference>
<dbReference type="InterPro" id="IPR051923">
    <property type="entry name" value="Glycosyl_Hydrolase_39"/>
</dbReference>
<dbReference type="InterPro" id="IPR017853">
    <property type="entry name" value="GH"/>
</dbReference>
<comment type="caution">
    <text evidence="6">The sequence shown here is derived from an EMBL/GenBank/DDBJ whole genome shotgun (WGS) entry which is preliminary data.</text>
</comment>
<keyword evidence="2" id="KW-0378">Hydrolase</keyword>
<accession>A0A1E1K1U3</accession>
<feature type="domain" description="Glycosyl hydrolases family 39 N-terminal catalytic" evidence="5">
    <location>
        <begin position="201"/>
        <end position="331"/>
    </location>
</feature>
<evidence type="ECO:0000313" key="6">
    <source>
        <dbReference type="EMBL" id="CZS92068.1"/>
    </source>
</evidence>
<dbReference type="Proteomes" id="UP000178129">
    <property type="component" value="Unassembled WGS sequence"/>
</dbReference>
<evidence type="ECO:0000256" key="4">
    <source>
        <dbReference type="SAM" id="SignalP"/>
    </source>
</evidence>
<dbReference type="InterPro" id="IPR049166">
    <property type="entry name" value="GH39_cat"/>
</dbReference>
<evidence type="ECO:0000256" key="1">
    <source>
        <dbReference type="ARBA" id="ARBA00008875"/>
    </source>
</evidence>